<dbReference type="Proteomes" id="UP001057868">
    <property type="component" value="Unassembled WGS sequence"/>
</dbReference>
<accession>A0A9W5Y1M0</accession>
<sequence>MEDDPEDKTNTIKYRIWIVIYTGNCRLSDDDFGGYCYETKNRYSRF</sequence>
<comment type="caution">
    <text evidence="1">The sequence shown here is derived from an EMBL/GenBank/DDBJ whole genome shotgun (WGS) entry which is preliminary data.</text>
</comment>
<proteinExistence type="predicted"/>
<name>A0A9W5Y1M0_9CLOT</name>
<organism evidence="1 2">
    <name type="scientific">Clostridium folliculivorans</name>
    <dbReference type="NCBI Taxonomy" id="2886038"/>
    <lineage>
        <taxon>Bacteria</taxon>
        <taxon>Bacillati</taxon>
        <taxon>Bacillota</taxon>
        <taxon>Clostridia</taxon>
        <taxon>Eubacteriales</taxon>
        <taxon>Clostridiaceae</taxon>
        <taxon>Clostridium</taxon>
    </lineage>
</organism>
<dbReference type="EMBL" id="BQXY01000002">
    <property type="protein sequence ID" value="GKU25041.1"/>
    <property type="molecule type" value="Genomic_DNA"/>
</dbReference>
<evidence type="ECO:0000313" key="1">
    <source>
        <dbReference type="EMBL" id="GKU25041.1"/>
    </source>
</evidence>
<protein>
    <submittedName>
        <fullName evidence="1">Uncharacterized protein</fullName>
    </submittedName>
</protein>
<reference evidence="1" key="1">
    <citation type="journal article" date="2023" name="Int. J. Syst. Evol. Microbiol.">
        <title>&lt;i&gt;Clostridium folliculivorans&lt;/i&gt; sp. nov., isolated from soil samples of an organic paddy in Japan.</title>
        <authorList>
            <person name="Tazawa J."/>
            <person name="Kobayashi H."/>
            <person name="Tanizawa Y."/>
            <person name="Uchino A."/>
            <person name="Tanaka F."/>
            <person name="Urashima Y."/>
            <person name="Miura S."/>
            <person name="Sakamoto M."/>
            <person name="Ohkuma M."/>
            <person name="Tohno M."/>
        </authorList>
    </citation>
    <scope>NUCLEOTIDE SEQUENCE</scope>
    <source>
        <strain evidence="1">D1-1</strain>
    </source>
</reference>
<dbReference type="RefSeq" id="WP_261852011.1">
    <property type="nucleotide sequence ID" value="NZ_BQXY01000002.1"/>
</dbReference>
<keyword evidence="2" id="KW-1185">Reference proteome</keyword>
<dbReference type="AlphaFoldDB" id="A0A9W5Y1M0"/>
<evidence type="ECO:0000313" key="2">
    <source>
        <dbReference type="Proteomes" id="UP001057868"/>
    </source>
</evidence>
<gene>
    <name evidence="1" type="ORF">CFOLD11_18670</name>
</gene>